<comment type="caution">
    <text evidence="8">The sequence shown here is derived from an EMBL/GenBank/DDBJ whole genome shotgun (WGS) entry which is preliminary data.</text>
</comment>
<feature type="region of interest" description="Disordered" evidence="3">
    <location>
        <begin position="590"/>
        <end position="625"/>
    </location>
</feature>
<dbReference type="Gene3D" id="1.10.20.10">
    <property type="entry name" value="Histone, subunit A"/>
    <property type="match status" value="1"/>
</dbReference>
<feature type="domain" description="RSE1/DDB1/CPSF1 second beta-propeller" evidence="7">
    <location>
        <begin position="700"/>
        <end position="1037"/>
    </location>
</feature>
<evidence type="ECO:0000256" key="2">
    <source>
        <dbReference type="ARBA" id="ARBA00023242"/>
    </source>
</evidence>
<evidence type="ECO:0000259" key="4">
    <source>
        <dbReference type="Pfam" id="PF00808"/>
    </source>
</evidence>
<dbReference type="InterPro" id="IPR015943">
    <property type="entry name" value="WD40/YVTN_repeat-like_dom_sf"/>
</dbReference>
<dbReference type="GO" id="GO:0046982">
    <property type="term" value="F:protein heterodimerization activity"/>
    <property type="evidence" value="ECO:0007669"/>
    <property type="project" value="InterPro"/>
</dbReference>
<evidence type="ECO:0000259" key="7">
    <source>
        <dbReference type="Pfam" id="PF23726"/>
    </source>
</evidence>
<organism evidence="8 9">
    <name type="scientific">Psilocybe cyanescens</name>
    <dbReference type="NCBI Taxonomy" id="93625"/>
    <lineage>
        <taxon>Eukaryota</taxon>
        <taxon>Fungi</taxon>
        <taxon>Dikarya</taxon>
        <taxon>Basidiomycota</taxon>
        <taxon>Agaricomycotina</taxon>
        <taxon>Agaricomycetes</taxon>
        <taxon>Agaricomycetidae</taxon>
        <taxon>Agaricales</taxon>
        <taxon>Agaricineae</taxon>
        <taxon>Strophariaceae</taxon>
        <taxon>Psilocybe</taxon>
    </lineage>
</organism>
<dbReference type="Gene3D" id="2.130.10.10">
    <property type="entry name" value="YVTN repeat-like/Quinoprotein amine dehydrogenase"/>
    <property type="match status" value="3"/>
</dbReference>
<proteinExistence type="predicted"/>
<name>A0A409WS01_PSICY</name>
<evidence type="ECO:0008006" key="10">
    <source>
        <dbReference type="Google" id="ProtNLM"/>
    </source>
</evidence>
<dbReference type="Proteomes" id="UP000283269">
    <property type="component" value="Unassembled WGS sequence"/>
</dbReference>
<evidence type="ECO:0000256" key="1">
    <source>
        <dbReference type="ARBA" id="ARBA00004123"/>
    </source>
</evidence>
<dbReference type="InterPro" id="IPR004871">
    <property type="entry name" value="RSE1/DDB1/CPSF1_C"/>
</dbReference>
<dbReference type="Pfam" id="PF00808">
    <property type="entry name" value="CBFD_NFYB_HMF"/>
    <property type="match status" value="1"/>
</dbReference>
<dbReference type="OrthoDB" id="433457at2759"/>
<gene>
    <name evidence="8" type="ORF">CVT25_015051</name>
</gene>
<reference evidence="8 9" key="1">
    <citation type="journal article" date="2018" name="Evol. Lett.">
        <title>Horizontal gene cluster transfer increased hallucinogenic mushroom diversity.</title>
        <authorList>
            <person name="Reynolds H.T."/>
            <person name="Vijayakumar V."/>
            <person name="Gluck-Thaler E."/>
            <person name="Korotkin H.B."/>
            <person name="Matheny P.B."/>
            <person name="Slot J.C."/>
        </authorList>
    </citation>
    <scope>NUCLEOTIDE SEQUENCE [LARGE SCALE GENOMIC DNA]</scope>
    <source>
        <strain evidence="8 9">2631</strain>
    </source>
</reference>
<feature type="domain" description="Transcription factor CBF/NF-Y/archaeal histone" evidence="4">
    <location>
        <begin position="68"/>
        <end position="130"/>
    </location>
</feature>
<feature type="domain" description="RSE1/DDB1/CPSF1 first beta-propeller" evidence="6">
    <location>
        <begin position="198"/>
        <end position="573"/>
    </location>
</feature>
<comment type="subcellular location">
    <subcellularLocation>
        <location evidence="1">Nucleus</location>
    </subcellularLocation>
</comment>
<accession>A0A409WS01</accession>
<keyword evidence="9" id="KW-1185">Reference proteome</keyword>
<dbReference type="Pfam" id="PF23726">
    <property type="entry name" value="Beta-prop_RSE1_2nd"/>
    <property type="match status" value="1"/>
</dbReference>
<protein>
    <recommendedName>
        <fullName evidence="10">DNA damage-binding protein 1</fullName>
    </recommendedName>
</protein>
<feature type="compositionally biased region" description="Basic and acidic residues" evidence="3">
    <location>
        <begin position="53"/>
        <end position="63"/>
    </location>
</feature>
<dbReference type="InterPro" id="IPR058543">
    <property type="entry name" value="Beta-prop_RSE1/DDB1/CPSF1_2nd"/>
</dbReference>
<dbReference type="EMBL" id="NHYD01003269">
    <property type="protein sequence ID" value="PPQ81267.1"/>
    <property type="molecule type" value="Genomic_DNA"/>
</dbReference>
<dbReference type="Pfam" id="PF10433">
    <property type="entry name" value="Beta-prop_RSE1_1st"/>
    <property type="match status" value="1"/>
</dbReference>
<dbReference type="PANTHER" id="PTHR10644">
    <property type="entry name" value="DNA REPAIR/RNA PROCESSING CPSF FAMILY"/>
    <property type="match status" value="1"/>
</dbReference>
<feature type="compositionally biased region" description="Acidic residues" evidence="3">
    <location>
        <begin position="1"/>
        <end position="38"/>
    </location>
</feature>
<dbReference type="InParanoid" id="A0A409WS01"/>
<keyword evidence="2" id="KW-0539">Nucleus</keyword>
<dbReference type="InterPro" id="IPR003958">
    <property type="entry name" value="CBFA_NFYB_domain"/>
</dbReference>
<dbReference type="CDD" id="cd23645">
    <property type="entry name" value="HFD_Dpb3-like"/>
    <property type="match status" value="1"/>
</dbReference>
<dbReference type="STRING" id="93625.A0A409WS01"/>
<dbReference type="GO" id="GO:0003676">
    <property type="term" value="F:nucleic acid binding"/>
    <property type="evidence" value="ECO:0007669"/>
    <property type="project" value="InterPro"/>
</dbReference>
<dbReference type="Pfam" id="PF03178">
    <property type="entry name" value="CPSF_A"/>
    <property type="match status" value="1"/>
</dbReference>
<feature type="domain" description="RSE1/DDB1/CPSF1 C-terminal" evidence="5">
    <location>
        <begin position="1088"/>
        <end position="1413"/>
    </location>
</feature>
<dbReference type="InterPro" id="IPR018846">
    <property type="entry name" value="Beta-prop_RSE1/DDB1/CPSF1_1st"/>
</dbReference>
<dbReference type="InterPro" id="IPR036322">
    <property type="entry name" value="WD40_repeat_dom_sf"/>
</dbReference>
<dbReference type="SUPFAM" id="SSF50978">
    <property type="entry name" value="WD40 repeat-like"/>
    <property type="match status" value="1"/>
</dbReference>
<dbReference type="GO" id="GO:0005634">
    <property type="term" value="C:nucleus"/>
    <property type="evidence" value="ECO:0007669"/>
    <property type="project" value="UniProtKB-SubCell"/>
</dbReference>
<dbReference type="FunCoup" id="A0A409WS01">
    <property type="interactions" value="746"/>
</dbReference>
<evidence type="ECO:0000259" key="5">
    <source>
        <dbReference type="Pfam" id="PF03178"/>
    </source>
</evidence>
<evidence type="ECO:0000259" key="6">
    <source>
        <dbReference type="Pfam" id="PF10433"/>
    </source>
</evidence>
<evidence type="ECO:0000313" key="8">
    <source>
        <dbReference type="EMBL" id="PPQ81267.1"/>
    </source>
</evidence>
<sequence>MSTQVEDETQIEPEVAETNDADLEDDEDQEMEAQESDTEPPATVQVQNKKREKREPVELEREPGKSLLPFSRVQKIIKADKEIPIVAKEATFLISLATEEFIKRLCEAGQHIAHREKRSTVQHKDLATVVRRADEFLFLEEIIPWTSADAPAKRTKPKAAVGGKTTMLDQFVSKKVEEEEEEQDGDVIMNEDGTIDLEHLVVAKLDRLDVYSLRSHGLQHECSLHVWGKICSVKALPLSDSGYDMRANIVLMITHPEPELIVLAYEENEDGVGNLVSKKQISLFERLPRTAEFFTECLVHPSGRLAVVSCYAGKLKIVTFKGGKYQEDFDVSIPELNVLSLAFLPSLDEDYTLAILHYDFQERLQLCARDVDLDGFELSQHFSILLQPTIIHDKVAPYPLDSPLHIIPVPAVISEDDTDIPEGAFLGGVLVVGGKQLVLYELASKESQEKQRGKLKRLDSKKKSNDAADIAKARTKELERASRRRKARATIEWPWSEVSTWCSIDPGVSRFLIGDSFGRLSMLSTENVNELGMILIPLGETSPATTLTYLTNQSVYVGSHLGDSQLLYISETPTTLNPLSKLVVPPEVETTRPASLMKSSSKKGKEKALPEDNAMEVDDDQSSSGEYVKGRVISPQGSFIKVLETYKNIAPIMDAISVDTDGIGQNQIVTCSGGANTGSINIVRNGADFKELGFVPGVLNITRIWSVRAVRNEIHDTHLLASTVNETHLFTICNVANGISLKLEEATVPGIILNQPTLAFSNFCKRQNSMYVDSGLFVQVVPTGAFLLEWDASVETFVERASWEVKNTAPTDGRPVEIVAASINSSQVALALSGGKLVLLCIENNATRFKLLMDHTAHSEISAISFLPLDPKKNFSTYLTVAYWSSNIVQVFALRDGALVTDALTKSPPLPAVVRSLLLFNFGSDTSSKGADYHPYLLAGLGDGSVATLHWKGGILQDLKIISLGHAPVNLTPCEVDGRKAVFAAGNQATVFFCDKNRIANSAIMLKEISASSNFNTGAFAKALILAAPTGLFIGTIKDLDKLHIRSTSLGLDNPRRITHEPSLKAFGVACIRTEPSRIGSYESIEGSFHLFDDNSLSHLGKYNCENDEEITSVASFRTRVEDEDKPFFCLGTMIYKAEEKEPAVGRLLVFTAYTPTNSTKTSSLELSLVTSAKVEGCVYALKMVDGKIVAAVNSSIVMYRLDVTMENVEVPTYSLKKLAEWNHNYMVTSLGTFDNHIVAGDQISSVSLLKVQDDKLISEARDYGPLYPLSVEALDEKSIIVSNDTLNIVLFKLATNLRGEVLETVGSFHLADIISKFIRGSLSTTERSREFMLKPETIFFTTSGKIGVISDVEDHNLSLHLTELQRNLAAALPGIGNQSHTRFRAPKNTRGPSDADGAAYGFVDGDFLEEFLGVLDSPETLNKVMKGGNAPEQLKITSDEIVKVLRQLQSLH</sequence>
<evidence type="ECO:0000256" key="3">
    <source>
        <dbReference type="SAM" id="MobiDB-lite"/>
    </source>
</evidence>
<feature type="region of interest" description="Disordered" evidence="3">
    <location>
        <begin position="1"/>
        <end position="63"/>
    </location>
</feature>
<dbReference type="InterPro" id="IPR009072">
    <property type="entry name" value="Histone-fold"/>
</dbReference>
<dbReference type="Gene3D" id="1.10.150.910">
    <property type="match status" value="1"/>
</dbReference>
<dbReference type="InterPro" id="IPR050358">
    <property type="entry name" value="RSE1/DDB1/CFT1"/>
</dbReference>
<dbReference type="SUPFAM" id="SSF47113">
    <property type="entry name" value="Histone-fold"/>
    <property type="match status" value="1"/>
</dbReference>
<evidence type="ECO:0000313" key="9">
    <source>
        <dbReference type="Proteomes" id="UP000283269"/>
    </source>
</evidence>